<dbReference type="GO" id="GO:0008237">
    <property type="term" value="F:metallopeptidase activity"/>
    <property type="evidence" value="ECO:0007669"/>
    <property type="project" value="UniProtKB-KW"/>
</dbReference>
<dbReference type="EMBL" id="AP035785">
    <property type="protein sequence ID" value="BFO72026.1"/>
    <property type="molecule type" value="Genomic_DNA"/>
</dbReference>
<reference evidence="3" key="1">
    <citation type="submission" date="2024-07" db="EMBL/GenBank/DDBJ databases">
        <title>Complete genome sequence of Prevotella sp. YM-2024 GTC17253.</title>
        <authorList>
            <person name="Hayashi M."/>
            <person name="Muto Y."/>
            <person name="Tanaka K."/>
            <person name="Niwa H."/>
        </authorList>
    </citation>
    <scope>NUCLEOTIDE SEQUENCE</scope>
    <source>
        <strain evidence="3">GTC17253</strain>
    </source>
</reference>
<dbReference type="AlphaFoldDB" id="A0AB33IWM1"/>
<dbReference type="InterPro" id="IPR024079">
    <property type="entry name" value="MetalloPept_cat_dom_sf"/>
</dbReference>
<sequence>MVLFGTSVQAFPFFKKKKKIEAKKEVKKTPYEHALTDNKCESANSGFISLHKTDGKLLIELPQHSLGRDMIIGATISSISNPQLGSLGFKNSNLIHIRFVEKDSTVVMQVVNSDLLYDSGNTAEAKAAALSFDNLDFYSFPVKGRSKKNNSVLFDASSFFLKEDRFFPIMGSRAGSFKVSYTHKENLSRIVGLKAFERNACIKLDRAYTITLTGQDSKPRLSNYPVSIGVNFTIALLPEIPMTPRLSDTRVGYFLIPKDVLKDQQLEKVTVVKKWRVEPKDTAAYFSGRLSEPVKPIVWYVENTFPELWKKALKASVLRWNDAFERIGFKNVMQVRDFPTDDPKFDPDNFEYSCIRYLPTSVENAMGPSWVDPRTGEIINATVLVYNDVINVIDNWRFVQTAQIEPAVRVPHMPDSIVSQSLEYVVAHEIGHTLGLMHNMSASAAYPTDSLRSSSFTQKYGTTASIMDYARYNYVAQPGDKGVSQTPPFLGVYDYYAIDWGYRQFRNSRGYEDDAKHLRKFVDDHANNPLYRYGLQQTDTRLDPSAVEEDLGDSPIKSSDYGLKNLRYILAHMDSWLPDNEDAERKGELYTEILQQALGYVRNVYANIGGIYLYQTSEQSGLPRYKVVPKEEQRKSAMWVLNQARQFSSMGNEALEKKLPYAANRPFKLMAHSIATMAVRATSKLNLSFYLDSTSYSPMEYNEEVFQYVFAKTLAGDEQLDETDRTLQNVYVDNIRTAAEDVKQVTDVHNLRKDEVAFLNFGKAYGAPADLWGQTVGRTSEFNFFYAQKLDELLKQRLETTKSPDLKAHYSLLYSRLQQYMK</sequence>
<keyword evidence="3" id="KW-0645">Protease</keyword>
<dbReference type="CDD" id="cd04276">
    <property type="entry name" value="ZnMc_MMP_like_2"/>
    <property type="match status" value="1"/>
</dbReference>
<proteinExistence type="predicted"/>
<dbReference type="Pfam" id="PF17148">
    <property type="entry name" value="DUF5117"/>
    <property type="match status" value="1"/>
</dbReference>
<feature type="domain" description="EcxA zinc-binding" evidence="1">
    <location>
        <begin position="413"/>
        <end position="711"/>
    </location>
</feature>
<keyword evidence="3" id="KW-0482">Metalloprotease</keyword>
<dbReference type="InterPro" id="IPR033413">
    <property type="entry name" value="DUF5117"/>
</dbReference>
<gene>
    <name evidence="3" type="ORF">GTC17253_19920</name>
</gene>
<dbReference type="PANTHER" id="PTHR38478:SF1">
    <property type="entry name" value="ZINC DEPENDENT METALLOPROTEASE DOMAIN LIPOPROTEIN"/>
    <property type="match status" value="1"/>
</dbReference>
<evidence type="ECO:0000259" key="1">
    <source>
        <dbReference type="Pfam" id="PF16313"/>
    </source>
</evidence>
<keyword evidence="3" id="KW-0378">Hydrolase</keyword>
<protein>
    <submittedName>
        <fullName evidence="3">Zinc-dependent metalloprotease</fullName>
    </submittedName>
</protein>
<dbReference type="InterPro" id="IPR034032">
    <property type="entry name" value="Zn_MMP-like_bac"/>
</dbReference>
<dbReference type="InterPro" id="IPR032534">
    <property type="entry name" value="EcxA_zinc-bd"/>
</dbReference>
<feature type="domain" description="DUF5117" evidence="2">
    <location>
        <begin position="96"/>
        <end position="280"/>
    </location>
</feature>
<organism evidence="3">
    <name type="scientific">Prevotella sp. GTC17253</name>
    <dbReference type="NCBI Taxonomy" id="3236793"/>
    <lineage>
        <taxon>Bacteria</taxon>
        <taxon>Pseudomonadati</taxon>
        <taxon>Bacteroidota</taxon>
        <taxon>Bacteroidia</taxon>
        <taxon>Bacteroidales</taxon>
        <taxon>Prevotellaceae</taxon>
        <taxon>Prevotella</taxon>
    </lineage>
</organism>
<dbReference type="SUPFAM" id="SSF55486">
    <property type="entry name" value="Metalloproteases ('zincins'), catalytic domain"/>
    <property type="match status" value="1"/>
</dbReference>
<dbReference type="Gene3D" id="3.40.390.10">
    <property type="entry name" value="Collagenase (Catalytic Domain)"/>
    <property type="match status" value="1"/>
</dbReference>
<accession>A0AB33IWM1</accession>
<evidence type="ECO:0000313" key="3">
    <source>
        <dbReference type="EMBL" id="BFO72026.1"/>
    </source>
</evidence>
<dbReference type="Pfam" id="PF16313">
    <property type="entry name" value="DUF4953"/>
    <property type="match status" value="1"/>
</dbReference>
<name>A0AB33IWM1_9BACT</name>
<dbReference type="PANTHER" id="PTHR38478">
    <property type="entry name" value="PEPTIDASE M1A AND M12B"/>
    <property type="match status" value="1"/>
</dbReference>
<evidence type="ECO:0000259" key="2">
    <source>
        <dbReference type="Pfam" id="PF17148"/>
    </source>
</evidence>